<name>A0A1G6MYB2_9BACI</name>
<gene>
    <name evidence="1" type="ORF">SAMN05421734_1137</name>
</gene>
<dbReference type="OrthoDB" id="3240019at2"/>
<accession>A0A1G6MYB2</accession>
<sequence>MPRLNRFQIMGLYKNEIKHVLENHQKILFTEKDLYRIFENNRNDWKLPRSTKMDDFLSFLSKQNIITRSITLDFPKGTFKRYVYNQTHSDIDALTVVRSLYDNGYFSHNTAAFLHGLTQNIVKTIYFNKELTPKNSEISQLKQDNIDRAFSKEARASQNISYFDGQQIVLLNSKFTNNLGVTELGDNPVTNIEKTLIDIAVRPHYAGGSFEVLNMYKNAKGVASVNKIYSYLKKIQYIYPYHQVIGFYLERAGFKDTAVKLMERFPINYHFYLRHNMKNMSFSDRWNLYYPEEFDA</sequence>
<dbReference type="AlphaFoldDB" id="A0A1G6MYB2"/>
<dbReference type="Proteomes" id="UP000242949">
    <property type="component" value="Unassembled WGS sequence"/>
</dbReference>
<protein>
    <submittedName>
        <fullName evidence="1">Transcriptional regulator, AbiEi antitoxin, Type IV TA system</fullName>
    </submittedName>
</protein>
<proteinExistence type="predicted"/>
<evidence type="ECO:0000313" key="2">
    <source>
        <dbReference type="Proteomes" id="UP000242949"/>
    </source>
</evidence>
<reference evidence="2" key="1">
    <citation type="submission" date="2016-09" db="EMBL/GenBank/DDBJ databases">
        <authorList>
            <person name="Varghese N."/>
            <person name="Submissions S."/>
        </authorList>
    </citation>
    <scope>NUCLEOTIDE SEQUENCE [LARGE SCALE GENOMIC DNA]</scope>
    <source>
        <strain evidence="2">S5</strain>
    </source>
</reference>
<organism evidence="1 2">
    <name type="scientific">Pelagirhabdus alkalitolerans</name>
    <dbReference type="NCBI Taxonomy" id="1612202"/>
    <lineage>
        <taxon>Bacteria</taxon>
        <taxon>Bacillati</taxon>
        <taxon>Bacillota</taxon>
        <taxon>Bacilli</taxon>
        <taxon>Bacillales</taxon>
        <taxon>Bacillaceae</taxon>
        <taxon>Pelagirhabdus</taxon>
    </lineage>
</organism>
<keyword evidence="2" id="KW-1185">Reference proteome</keyword>
<evidence type="ECO:0000313" key="1">
    <source>
        <dbReference type="EMBL" id="SDC60441.1"/>
    </source>
</evidence>
<dbReference type="EMBL" id="FMYI01000013">
    <property type="protein sequence ID" value="SDC60441.1"/>
    <property type="molecule type" value="Genomic_DNA"/>
</dbReference>